<evidence type="ECO:0000313" key="1">
    <source>
        <dbReference type="EMBL" id="DAE28384.1"/>
    </source>
</evidence>
<proteinExistence type="predicted"/>
<organism evidence="1">
    <name type="scientific">virus sp. ctLl75</name>
    <dbReference type="NCBI Taxonomy" id="2828249"/>
    <lineage>
        <taxon>Viruses</taxon>
    </lineage>
</organism>
<name>A0A8S5RAI9_9VIRU</name>
<dbReference type="EMBL" id="BK059085">
    <property type="protein sequence ID" value="DAE28384.1"/>
    <property type="molecule type" value="Genomic_DNA"/>
</dbReference>
<reference evidence="1" key="1">
    <citation type="journal article" date="2021" name="Proc. Natl. Acad. Sci. U.S.A.">
        <title>A Catalog of Tens of Thousands of Viruses from Human Metagenomes Reveals Hidden Associations with Chronic Diseases.</title>
        <authorList>
            <person name="Tisza M.J."/>
            <person name="Buck C.B."/>
        </authorList>
    </citation>
    <scope>NUCLEOTIDE SEQUENCE</scope>
    <source>
        <strain evidence="1">CtLl75</strain>
    </source>
</reference>
<protein>
    <submittedName>
        <fullName evidence="1">Uncharacterized protein</fullName>
    </submittedName>
</protein>
<accession>A0A8S5RAI9</accession>
<sequence length="111" mass="13040">MIQDFFCNTIKLLKREELVSYQDGIPKKTYKETTKEVPCRVGKLNFKDLQLLSKIADVDILTRKLFTSAECPLEVKDQLIWEGKTYKVIYVYEAQAQAEIHHKRSFIQLVE</sequence>